<dbReference type="WBParaSite" id="Csp11.Scaffold574.g4403.t1">
    <property type="protein sequence ID" value="Csp11.Scaffold574.g4403.t1"/>
    <property type="gene ID" value="Csp11.Scaffold574.g4403"/>
</dbReference>
<reference evidence="3" key="1">
    <citation type="submission" date="2016-11" db="UniProtKB">
        <authorList>
            <consortium name="WormBaseParasite"/>
        </authorList>
    </citation>
    <scope>IDENTIFICATION</scope>
</reference>
<accession>A0A1I7TBS9</accession>
<dbReference type="AlphaFoldDB" id="A0A1I7TBS9"/>
<evidence type="ECO:0000313" key="3">
    <source>
        <dbReference type="WBParaSite" id="Csp11.Scaffold574.g4403.t1"/>
    </source>
</evidence>
<proteinExistence type="predicted"/>
<dbReference type="Proteomes" id="UP000095282">
    <property type="component" value="Unplaced"/>
</dbReference>
<evidence type="ECO:0000313" key="2">
    <source>
        <dbReference type="Proteomes" id="UP000095282"/>
    </source>
</evidence>
<evidence type="ECO:0000256" key="1">
    <source>
        <dbReference type="SAM" id="MobiDB-lite"/>
    </source>
</evidence>
<feature type="region of interest" description="Disordered" evidence="1">
    <location>
        <begin position="1"/>
        <end position="59"/>
    </location>
</feature>
<keyword evidence="2" id="KW-1185">Reference proteome</keyword>
<protein>
    <submittedName>
        <fullName evidence="3">Alba domain-containing protein</fullName>
    </submittedName>
</protein>
<organism evidence="2 3">
    <name type="scientific">Caenorhabditis tropicalis</name>
    <dbReference type="NCBI Taxonomy" id="1561998"/>
    <lineage>
        <taxon>Eukaryota</taxon>
        <taxon>Metazoa</taxon>
        <taxon>Ecdysozoa</taxon>
        <taxon>Nematoda</taxon>
        <taxon>Chromadorea</taxon>
        <taxon>Rhabditida</taxon>
        <taxon>Rhabditina</taxon>
        <taxon>Rhabditomorpha</taxon>
        <taxon>Rhabditoidea</taxon>
        <taxon>Rhabditidae</taxon>
        <taxon>Peloderinae</taxon>
        <taxon>Caenorhabditis</taxon>
    </lineage>
</organism>
<name>A0A1I7TBS9_9PELO</name>
<sequence>MHRAERERGYYGSVDPSYYGGQNAHNRTVFTEDQDNGRRREYSTMTEENDASRRSVTPFVNRENPGKSLLVVQLVQVLNPRIHIVVMIAAKKKGDSEYIRKKSNNRRLEKIILEIKEEIDSKVYDDPRLKKYDIDTKCIVTKALV</sequence>